<evidence type="ECO:0000313" key="2">
    <source>
        <dbReference type="EMBL" id="QCT04405.1"/>
    </source>
</evidence>
<dbReference type="InterPro" id="IPR024164">
    <property type="entry name" value="KinB-signalling_activ"/>
</dbReference>
<evidence type="ECO:0000256" key="1">
    <source>
        <dbReference type="SAM" id="Phobius"/>
    </source>
</evidence>
<feature type="transmembrane region" description="Helical" evidence="1">
    <location>
        <begin position="83"/>
        <end position="106"/>
    </location>
</feature>
<protein>
    <submittedName>
        <fullName evidence="2">KinB signaling pathway activation protein</fullName>
    </submittedName>
</protein>
<keyword evidence="1" id="KW-0812">Transmembrane</keyword>
<dbReference type="Pfam" id="PF14089">
    <property type="entry name" value="KbaA"/>
    <property type="match status" value="1"/>
</dbReference>
<keyword evidence="3" id="KW-1185">Reference proteome</keyword>
<dbReference type="AlphaFoldDB" id="A0A4P8XQ32"/>
<reference evidence="2 3" key="1">
    <citation type="submission" date="2019-05" db="EMBL/GenBank/DDBJ databases">
        <authorList>
            <person name="Chen C."/>
        </authorList>
    </citation>
    <scope>NUCLEOTIDE SEQUENCE [LARGE SCALE GENOMIC DNA]</scope>
    <source>
        <strain evidence="2 3">HB172198</strain>
    </source>
</reference>
<dbReference type="Proteomes" id="UP000300879">
    <property type="component" value="Chromosome"/>
</dbReference>
<keyword evidence="1" id="KW-0472">Membrane</keyword>
<dbReference type="OrthoDB" id="2374256at2"/>
<sequence length="197" mass="21814">MSLRKWARLFWKTMLVGAIAAVIAGVALQLATGNIEFKGAVDLTIYPLILLGYGALVSVYSQLGFFAYLTLNYIGIGVFRPKTWGYVQLVLSVLALMELIFLRTFVGNEQNFTWDLIIAIGILLTAVVVTYFKVNMTNSKALIPTMFFMLAVTILEIIGVLKIGENNATVFLIIPLLACNAYQILTLHKVTQNVEKS</sequence>
<evidence type="ECO:0000313" key="3">
    <source>
        <dbReference type="Proteomes" id="UP000300879"/>
    </source>
</evidence>
<dbReference type="PIRSF" id="PIRSF029886">
    <property type="entry name" value="KBAA"/>
    <property type="match status" value="1"/>
</dbReference>
<feature type="transmembrane region" description="Helical" evidence="1">
    <location>
        <begin position="112"/>
        <end position="134"/>
    </location>
</feature>
<gene>
    <name evidence="2" type="ORF">E6C60_3698</name>
</gene>
<proteinExistence type="predicted"/>
<dbReference type="KEGG" id="palo:E6C60_3698"/>
<keyword evidence="1" id="KW-1133">Transmembrane helix</keyword>
<organism evidence="2 3">
    <name type="scientific">Paenibacillus algicola</name>
    <dbReference type="NCBI Taxonomy" id="2565926"/>
    <lineage>
        <taxon>Bacteria</taxon>
        <taxon>Bacillati</taxon>
        <taxon>Bacillota</taxon>
        <taxon>Bacilli</taxon>
        <taxon>Bacillales</taxon>
        <taxon>Paenibacillaceae</taxon>
        <taxon>Paenibacillus</taxon>
    </lineage>
</organism>
<dbReference type="GO" id="GO:0045881">
    <property type="term" value="P:positive regulation of sporulation resulting in formation of a cellular spore"/>
    <property type="evidence" value="ECO:0007669"/>
    <property type="project" value="InterPro"/>
</dbReference>
<accession>A0A4P8XQ32</accession>
<dbReference type="EMBL" id="CP040396">
    <property type="protein sequence ID" value="QCT04405.1"/>
    <property type="molecule type" value="Genomic_DNA"/>
</dbReference>
<feature type="transmembrane region" description="Helical" evidence="1">
    <location>
        <begin position="141"/>
        <end position="161"/>
    </location>
</feature>
<feature type="transmembrane region" description="Helical" evidence="1">
    <location>
        <begin position="167"/>
        <end position="187"/>
    </location>
</feature>
<feature type="transmembrane region" description="Helical" evidence="1">
    <location>
        <begin position="43"/>
        <end position="71"/>
    </location>
</feature>
<name>A0A4P8XQ32_9BACL</name>
<dbReference type="RefSeq" id="WP_138227119.1">
    <property type="nucleotide sequence ID" value="NZ_CP040396.1"/>
</dbReference>
<dbReference type="SMART" id="SM01251">
    <property type="entry name" value="KbaA"/>
    <property type="match status" value="1"/>
</dbReference>